<dbReference type="PANTHER" id="PTHR34978:SF3">
    <property type="entry name" value="SLR0241 PROTEIN"/>
    <property type="match status" value="1"/>
</dbReference>
<comment type="similarity">
    <text evidence="6">Belongs to the peptidase M48 family.</text>
</comment>
<feature type="transmembrane region" description="Helical" evidence="7">
    <location>
        <begin position="33"/>
        <end position="59"/>
    </location>
</feature>
<evidence type="ECO:0000256" key="6">
    <source>
        <dbReference type="RuleBase" id="RU003983"/>
    </source>
</evidence>
<evidence type="ECO:0000313" key="10">
    <source>
        <dbReference type="Proteomes" id="UP000031523"/>
    </source>
</evidence>
<proteinExistence type="inferred from homology"/>
<evidence type="ECO:0000256" key="5">
    <source>
        <dbReference type="ARBA" id="ARBA00023049"/>
    </source>
</evidence>
<accession>A0A0B5ESA4</accession>
<dbReference type="Gene3D" id="3.30.2010.10">
    <property type="entry name" value="Metalloproteases ('zincins'), catalytic domain"/>
    <property type="match status" value="1"/>
</dbReference>
<organism evidence="9 10">
    <name type="scientific">Streptomyces albus (strain ATCC 21838 / DSM 41398 / FERM P-419 / JCM 4703 / NBRC 107858)</name>
    <dbReference type="NCBI Taxonomy" id="1081613"/>
    <lineage>
        <taxon>Bacteria</taxon>
        <taxon>Bacillati</taxon>
        <taxon>Actinomycetota</taxon>
        <taxon>Actinomycetes</taxon>
        <taxon>Kitasatosporales</taxon>
        <taxon>Streptomycetaceae</taxon>
        <taxon>Streptomyces</taxon>
    </lineage>
</organism>
<feature type="domain" description="Peptidase M48" evidence="8">
    <location>
        <begin position="117"/>
        <end position="183"/>
    </location>
</feature>
<keyword evidence="7" id="KW-0812">Transmembrane</keyword>
<dbReference type="PANTHER" id="PTHR34978">
    <property type="entry name" value="POSSIBLE SENSOR-TRANSDUCER PROTEIN BLAR"/>
    <property type="match status" value="1"/>
</dbReference>
<feature type="transmembrane region" description="Helical" evidence="7">
    <location>
        <begin position="80"/>
        <end position="101"/>
    </location>
</feature>
<dbReference type="Proteomes" id="UP000031523">
    <property type="component" value="Chromosome"/>
</dbReference>
<evidence type="ECO:0000256" key="7">
    <source>
        <dbReference type="SAM" id="Phobius"/>
    </source>
</evidence>
<evidence type="ECO:0000256" key="3">
    <source>
        <dbReference type="ARBA" id="ARBA00022801"/>
    </source>
</evidence>
<evidence type="ECO:0000256" key="2">
    <source>
        <dbReference type="ARBA" id="ARBA00022723"/>
    </source>
</evidence>
<dbReference type="KEGG" id="sals:SLNWT_1245"/>
<keyword evidence="1 6" id="KW-0645">Protease</keyword>
<reference evidence="9 10" key="1">
    <citation type="submission" date="2015-01" db="EMBL/GenBank/DDBJ databases">
        <title>Enhanced salinomycin production by adjusting the supply of polyketide extender units in Streptomyce albus DSM 41398.</title>
        <authorList>
            <person name="Lu C."/>
        </authorList>
    </citation>
    <scope>NUCLEOTIDE SEQUENCE [LARGE SCALE GENOMIC DNA]</scope>
    <source>
        <strain evidence="10">ATCC 21838 / DSM 41398 / FERM P-419 / JCM 4703 / NBRC 107858</strain>
    </source>
</reference>
<dbReference type="CDD" id="cd07326">
    <property type="entry name" value="M56_BlaR1_MecR1_like"/>
    <property type="match status" value="1"/>
</dbReference>
<evidence type="ECO:0000256" key="4">
    <source>
        <dbReference type="ARBA" id="ARBA00022833"/>
    </source>
</evidence>
<evidence type="ECO:0000259" key="8">
    <source>
        <dbReference type="Pfam" id="PF01435"/>
    </source>
</evidence>
<keyword evidence="5 6" id="KW-0482">Metalloprotease</keyword>
<evidence type="ECO:0000256" key="1">
    <source>
        <dbReference type="ARBA" id="ARBA00022670"/>
    </source>
</evidence>
<dbReference type="Pfam" id="PF01435">
    <property type="entry name" value="Peptidase_M48"/>
    <property type="match status" value="1"/>
</dbReference>
<name>A0A0B5ESA4_STRA4</name>
<keyword evidence="3 6" id="KW-0378">Hydrolase</keyword>
<keyword evidence="7" id="KW-0472">Membrane</keyword>
<dbReference type="InterPro" id="IPR001915">
    <property type="entry name" value="Peptidase_M48"/>
</dbReference>
<dbReference type="GO" id="GO:0046872">
    <property type="term" value="F:metal ion binding"/>
    <property type="evidence" value="ECO:0007669"/>
    <property type="project" value="UniProtKB-KW"/>
</dbReference>
<protein>
    <submittedName>
        <fullName evidence="9">Peptidase M48 Ste24p</fullName>
    </submittedName>
</protein>
<dbReference type="InterPro" id="IPR052173">
    <property type="entry name" value="Beta-lactam_resp_regulator"/>
</dbReference>
<gene>
    <name evidence="9" type="ORF">SLNWT_1245</name>
</gene>
<keyword evidence="4 6" id="KW-0862">Zinc</keyword>
<sequence>MHLAVYLPLLFPALAALSAGSLARRLEPRLATWLLTGAGLLLAASSTLVLGLLALAGLVRIPLVAALKGYSPEVIARQDPASWPAALAGAVLLALAVLAAVRLTVRRAGALWSAALDAACLPGSDPVVVTDDPGADAYTMPGLPGRIVISHGMLDALDAAGHEILLAHERAHLRNHHYAFVALTQIAAAANPLLRPLATAVAYTVERWADEHAARHTGDRRAVAETVARAAVATKRSRTRRLVPAAALGILGRRRPSPGVVPRRVAALLAPPPQSPPLLLAAAAALLAVTSLCAIEAAHDLHQFLELAHTH</sequence>
<dbReference type="GO" id="GO:0006508">
    <property type="term" value="P:proteolysis"/>
    <property type="evidence" value="ECO:0007669"/>
    <property type="project" value="UniProtKB-KW"/>
</dbReference>
<keyword evidence="2" id="KW-0479">Metal-binding</keyword>
<dbReference type="EMBL" id="CP010519">
    <property type="protein sequence ID" value="AJE81621.1"/>
    <property type="molecule type" value="Genomic_DNA"/>
</dbReference>
<keyword evidence="10" id="KW-1185">Reference proteome</keyword>
<dbReference type="AlphaFoldDB" id="A0A0B5ESA4"/>
<evidence type="ECO:0000313" key="9">
    <source>
        <dbReference type="EMBL" id="AJE81621.1"/>
    </source>
</evidence>
<keyword evidence="7" id="KW-1133">Transmembrane helix</keyword>
<dbReference type="GO" id="GO:0004222">
    <property type="term" value="F:metalloendopeptidase activity"/>
    <property type="evidence" value="ECO:0007669"/>
    <property type="project" value="InterPro"/>
</dbReference>
<comment type="cofactor">
    <cofactor evidence="6">
        <name>Zn(2+)</name>
        <dbReference type="ChEBI" id="CHEBI:29105"/>
    </cofactor>
    <text evidence="6">Binds 1 zinc ion per subunit.</text>
</comment>